<accession>A0ACB8TSZ9</accession>
<dbReference type="EMBL" id="MU274935">
    <property type="protein sequence ID" value="KAI0085069.1"/>
    <property type="molecule type" value="Genomic_DNA"/>
</dbReference>
<keyword evidence="2" id="KW-1185">Reference proteome</keyword>
<organism evidence="1 2">
    <name type="scientific">Irpex rosettiformis</name>
    <dbReference type="NCBI Taxonomy" id="378272"/>
    <lineage>
        <taxon>Eukaryota</taxon>
        <taxon>Fungi</taxon>
        <taxon>Dikarya</taxon>
        <taxon>Basidiomycota</taxon>
        <taxon>Agaricomycotina</taxon>
        <taxon>Agaricomycetes</taxon>
        <taxon>Polyporales</taxon>
        <taxon>Irpicaceae</taxon>
        <taxon>Irpex</taxon>
    </lineage>
</organism>
<proteinExistence type="predicted"/>
<sequence>MASTPSPPLAQSHPTSLLSPLKELTGSSILLLRPGTEVTNDELAQCARLFSDNYGVWDQKVDKPLRPGGRVKMTAARLREQCLSDPENTILSMWFINGKLIGHAFATRWKYGEHVVCWVTQLVVDANMRRRYIATGLLRHITMHAWFMSASLIGVVSSHPATCRAVAKLAGSAISKVDLDFIQAHAQSILNSTPVDYLKGIKLKGSLFDPEVDDGTISLVDTNFFVDHGEPQAILDIYIQDGSWVLGNLVDGHEFFMVVPVAHSHLNDPFV</sequence>
<dbReference type="Proteomes" id="UP001055072">
    <property type="component" value="Unassembled WGS sequence"/>
</dbReference>
<protein>
    <submittedName>
        <fullName evidence="1">Uncharacterized protein</fullName>
    </submittedName>
</protein>
<evidence type="ECO:0000313" key="1">
    <source>
        <dbReference type="EMBL" id="KAI0085069.1"/>
    </source>
</evidence>
<comment type="caution">
    <text evidence="1">The sequence shown here is derived from an EMBL/GenBank/DDBJ whole genome shotgun (WGS) entry which is preliminary data.</text>
</comment>
<reference evidence="1" key="1">
    <citation type="journal article" date="2021" name="Environ. Microbiol.">
        <title>Gene family expansions and transcriptome signatures uncover fungal adaptations to wood decay.</title>
        <authorList>
            <person name="Hage H."/>
            <person name="Miyauchi S."/>
            <person name="Viragh M."/>
            <person name="Drula E."/>
            <person name="Min B."/>
            <person name="Chaduli D."/>
            <person name="Navarro D."/>
            <person name="Favel A."/>
            <person name="Norest M."/>
            <person name="Lesage-Meessen L."/>
            <person name="Balint B."/>
            <person name="Merenyi Z."/>
            <person name="de Eugenio L."/>
            <person name="Morin E."/>
            <person name="Martinez A.T."/>
            <person name="Baldrian P."/>
            <person name="Stursova M."/>
            <person name="Martinez M.J."/>
            <person name="Novotny C."/>
            <person name="Magnuson J.K."/>
            <person name="Spatafora J.W."/>
            <person name="Maurice S."/>
            <person name="Pangilinan J."/>
            <person name="Andreopoulos W."/>
            <person name="LaButti K."/>
            <person name="Hundley H."/>
            <person name="Na H."/>
            <person name="Kuo A."/>
            <person name="Barry K."/>
            <person name="Lipzen A."/>
            <person name="Henrissat B."/>
            <person name="Riley R."/>
            <person name="Ahrendt S."/>
            <person name="Nagy L.G."/>
            <person name="Grigoriev I.V."/>
            <person name="Martin F."/>
            <person name="Rosso M.N."/>
        </authorList>
    </citation>
    <scope>NUCLEOTIDE SEQUENCE</scope>
    <source>
        <strain evidence="1">CBS 384.51</strain>
    </source>
</reference>
<gene>
    <name evidence="1" type="ORF">BDY19DRAFT_967885</name>
</gene>
<evidence type="ECO:0000313" key="2">
    <source>
        <dbReference type="Proteomes" id="UP001055072"/>
    </source>
</evidence>
<name>A0ACB8TSZ9_9APHY</name>